<evidence type="ECO:0000313" key="1">
    <source>
        <dbReference type="EMBL" id="SDK43255.1"/>
    </source>
</evidence>
<organism evidence="1 2">
    <name type="scientific">Bradyrhizobium ottawaense</name>
    <dbReference type="NCBI Taxonomy" id="931866"/>
    <lineage>
        <taxon>Bacteria</taxon>
        <taxon>Pseudomonadati</taxon>
        <taxon>Pseudomonadota</taxon>
        <taxon>Alphaproteobacteria</taxon>
        <taxon>Hyphomicrobiales</taxon>
        <taxon>Nitrobacteraceae</taxon>
        <taxon>Bradyrhizobium</taxon>
    </lineage>
</organism>
<name>A0ABY0QHF5_9BRAD</name>
<accession>A0ABY0QHF5</accession>
<reference evidence="1 2" key="1">
    <citation type="submission" date="2016-10" db="EMBL/GenBank/DDBJ databases">
        <authorList>
            <person name="Varghese N."/>
            <person name="Submissions S."/>
        </authorList>
    </citation>
    <scope>NUCLEOTIDE SEQUENCE [LARGE SCALE GENOMIC DNA]</scope>
    <source>
        <strain evidence="1 2">GAS524</strain>
    </source>
</reference>
<dbReference type="Proteomes" id="UP000198803">
    <property type="component" value="Chromosome I"/>
</dbReference>
<sequence length="81" mass="9122">MTAHKRIKVTDDLGNVAYIHRNQLGWTCTLANGIPASFFYAVGNVDETAFRFHLEDAADDDARLNVVKDHAGPRRKVEFFS</sequence>
<dbReference type="EMBL" id="LT629693">
    <property type="protein sequence ID" value="SDK43255.1"/>
    <property type="molecule type" value="Genomic_DNA"/>
</dbReference>
<keyword evidence="2" id="KW-1185">Reference proteome</keyword>
<proteinExistence type="predicted"/>
<evidence type="ECO:0000313" key="2">
    <source>
        <dbReference type="Proteomes" id="UP000198803"/>
    </source>
</evidence>
<protein>
    <submittedName>
        <fullName evidence="1">Uncharacterized protein</fullName>
    </submittedName>
</protein>
<gene>
    <name evidence="1" type="ORF">SAMN05444163_8098</name>
</gene>
<dbReference type="RefSeq" id="WP_091977253.1">
    <property type="nucleotide sequence ID" value="NZ_LT629693.1"/>
</dbReference>